<comment type="similarity">
    <text evidence="2">Belongs to the NAD(P)-dependent epimerase/dehydratase family. Dihydroflavonol-4-reductase subfamily.</text>
</comment>
<proteinExistence type="inferred from homology"/>
<dbReference type="SUPFAM" id="SSF51735">
    <property type="entry name" value="NAD(P)-binding Rossmann-fold domains"/>
    <property type="match status" value="1"/>
</dbReference>
<evidence type="ECO:0000256" key="2">
    <source>
        <dbReference type="ARBA" id="ARBA00023445"/>
    </source>
</evidence>
<dbReference type="GO" id="GO:0016616">
    <property type="term" value="F:oxidoreductase activity, acting on the CH-OH group of donors, NAD or NADP as acceptor"/>
    <property type="evidence" value="ECO:0007669"/>
    <property type="project" value="TreeGrafter"/>
</dbReference>
<dbReference type="Gene3D" id="3.40.50.720">
    <property type="entry name" value="NAD(P)-binding Rossmann-like Domain"/>
    <property type="match status" value="1"/>
</dbReference>
<gene>
    <name evidence="4" type="ORF">RSOLAG1IB_05381</name>
</gene>
<keyword evidence="5" id="KW-1185">Reference proteome</keyword>
<organism evidence="4 5">
    <name type="scientific">Thanatephorus cucumeris (strain AG1-IB / isolate 7/3/14)</name>
    <name type="common">Lettuce bottom rot fungus</name>
    <name type="synonym">Rhizoctonia solani</name>
    <dbReference type="NCBI Taxonomy" id="1108050"/>
    <lineage>
        <taxon>Eukaryota</taxon>
        <taxon>Fungi</taxon>
        <taxon>Dikarya</taxon>
        <taxon>Basidiomycota</taxon>
        <taxon>Agaricomycotina</taxon>
        <taxon>Agaricomycetes</taxon>
        <taxon>Cantharellales</taxon>
        <taxon>Ceratobasidiaceae</taxon>
        <taxon>Rhizoctonia</taxon>
        <taxon>Rhizoctonia solani AG-1</taxon>
    </lineage>
</organism>
<dbReference type="Pfam" id="PF01370">
    <property type="entry name" value="Epimerase"/>
    <property type="match status" value="1"/>
</dbReference>
<dbReference type="EMBL" id="LN679107">
    <property type="protein sequence ID" value="CEL63337.1"/>
    <property type="molecule type" value="Genomic_DNA"/>
</dbReference>
<evidence type="ECO:0000313" key="4">
    <source>
        <dbReference type="EMBL" id="CEL63337.1"/>
    </source>
</evidence>
<name>A0A0B7G4F1_THACB</name>
<evidence type="ECO:0000256" key="1">
    <source>
        <dbReference type="ARBA" id="ARBA00023002"/>
    </source>
</evidence>
<protein>
    <submittedName>
        <fullName evidence="4">NADPH-dependent aldehyde reductase ARI1</fullName>
    </submittedName>
</protein>
<dbReference type="InterPro" id="IPR001509">
    <property type="entry name" value="Epimerase_deHydtase"/>
</dbReference>
<keyword evidence="1" id="KW-0560">Oxidoreductase</keyword>
<dbReference type="OrthoDB" id="2735536at2759"/>
<dbReference type="PANTHER" id="PTHR10366">
    <property type="entry name" value="NAD DEPENDENT EPIMERASE/DEHYDRATASE"/>
    <property type="match status" value="1"/>
</dbReference>
<evidence type="ECO:0000259" key="3">
    <source>
        <dbReference type="Pfam" id="PF01370"/>
    </source>
</evidence>
<feature type="domain" description="NAD-dependent epimerase/dehydratase" evidence="3">
    <location>
        <begin position="10"/>
        <end position="270"/>
    </location>
</feature>
<dbReference type="STRING" id="1108050.A0A0B7G4F1"/>
<sequence>MPSIKAPAKILLTGANGYYATHAIKDFLDRGYTIVGTVRSDSKGRELSKVFPEHSERFSYAVVQNIVEPGAFDEVIKQGNFDAVAHAASPVVVPGGAVEDFVKPAIDGTVGILDSIKSYGHTVKRVVITSSTVAVYTFQKDIMHNETHWNDYVIKHVEEQGDKADSIMLYIYSKTLAEKAVWKWWSENKQGVTWDLATINPSFMLGAPINAVSSRDQLTSTNAVLSSVLAPHKDLTERAWPVAHVRDIAAVHSALFERAEDVSGRRAIVVASEPSWQDMYNALSQFSGVPRGDSSVGTNPDTGSPSWDTSYARELLGREFMGTKDMFTETEEYYGKKGWSFFA</sequence>
<dbReference type="PANTHER" id="PTHR10366:SF564">
    <property type="entry name" value="STEROL-4-ALPHA-CARBOXYLATE 3-DEHYDROGENASE, DECARBOXYLATING"/>
    <property type="match status" value="1"/>
</dbReference>
<reference evidence="4 5" key="1">
    <citation type="submission" date="2014-11" db="EMBL/GenBank/DDBJ databases">
        <authorList>
            <person name="Wibberg Daniel"/>
        </authorList>
    </citation>
    <scope>NUCLEOTIDE SEQUENCE [LARGE SCALE GENOMIC DNA]</scope>
    <source>
        <strain evidence="4">Rhizoctonia solani AG1-IB 7/3/14</strain>
    </source>
</reference>
<dbReference type="InterPro" id="IPR036291">
    <property type="entry name" value="NAD(P)-bd_dom_sf"/>
</dbReference>
<accession>A0A0B7G4F1</accession>
<evidence type="ECO:0000313" key="5">
    <source>
        <dbReference type="Proteomes" id="UP000059188"/>
    </source>
</evidence>
<dbReference type="Proteomes" id="UP000059188">
    <property type="component" value="Unassembled WGS sequence"/>
</dbReference>
<dbReference type="AlphaFoldDB" id="A0A0B7G4F1"/>
<dbReference type="InterPro" id="IPR050425">
    <property type="entry name" value="NAD(P)_dehydrat-like"/>
</dbReference>